<keyword evidence="6" id="KW-0614">Plasmid</keyword>
<protein>
    <submittedName>
        <fullName evidence="6">Metallophosphoesterase</fullName>
    </submittedName>
</protein>
<evidence type="ECO:0000256" key="1">
    <source>
        <dbReference type="ARBA" id="ARBA00022723"/>
    </source>
</evidence>
<dbReference type="Pfam" id="PF00149">
    <property type="entry name" value="Metallophos"/>
    <property type="match status" value="1"/>
</dbReference>
<keyword evidence="1" id="KW-0479">Metal-binding</keyword>
<dbReference type="InterPro" id="IPR029052">
    <property type="entry name" value="Metallo-depent_PP-like"/>
</dbReference>
<dbReference type="InterPro" id="IPR004843">
    <property type="entry name" value="Calcineurin-like_PHP"/>
</dbReference>
<proteinExistence type="inferred from homology"/>
<dbReference type="EMBL" id="CP042265">
    <property type="protein sequence ID" value="QDY71614.1"/>
    <property type="molecule type" value="Genomic_DNA"/>
</dbReference>
<dbReference type="AlphaFoldDB" id="A0A5B8J144"/>
<evidence type="ECO:0000256" key="3">
    <source>
        <dbReference type="ARBA" id="ARBA00023004"/>
    </source>
</evidence>
<dbReference type="SUPFAM" id="SSF56300">
    <property type="entry name" value="Metallo-dependent phosphatases"/>
    <property type="match status" value="1"/>
</dbReference>
<dbReference type="InterPro" id="IPR050884">
    <property type="entry name" value="CNP_phosphodiesterase-III"/>
</dbReference>
<sequence>MKRIVHLSDLHFGRDRPELVTPLSQQINRLAPDLVAISGDLTQRATEKQFGAARAFIDGLTAPTLIVPGNHDVPLHNFLLRIVRPWSRYRNWISKTLEPEVSDDEMIVLGVNTVNPYSWQRGWFGRNAIRRVRDAFADTHGHRIRIVVAHHPMEHLPGEEKRLMRGASRAIRQLGESKTDMLLSGHLHSWRAKPFAMQDDKGATIQVLAGTGLSTRLREEANDFNLIEVSQDTISITRYSTDENARRFENSGEKRFMRGENRAKHP</sequence>
<dbReference type="PANTHER" id="PTHR42988:SF2">
    <property type="entry name" value="CYCLIC NUCLEOTIDE PHOSPHODIESTERASE CBUA0032-RELATED"/>
    <property type="match status" value="1"/>
</dbReference>
<accession>A0A5B8J144</accession>
<dbReference type="Proteomes" id="UP000318483">
    <property type="component" value="Plasmid unnamed4"/>
</dbReference>
<keyword evidence="2" id="KW-0378">Hydrolase</keyword>
<name>A0A5B8J144_9RHOB</name>
<evidence type="ECO:0000313" key="7">
    <source>
        <dbReference type="Proteomes" id="UP000318483"/>
    </source>
</evidence>
<organism evidence="6 7">
    <name type="scientific">Qingshengfaniella alkalisoli</name>
    <dbReference type="NCBI Taxonomy" id="2599296"/>
    <lineage>
        <taxon>Bacteria</taxon>
        <taxon>Pseudomonadati</taxon>
        <taxon>Pseudomonadota</taxon>
        <taxon>Alphaproteobacteria</taxon>
        <taxon>Rhodobacterales</taxon>
        <taxon>Paracoccaceae</taxon>
        <taxon>Qingshengfaniella</taxon>
    </lineage>
</organism>
<dbReference type="GO" id="GO:0016787">
    <property type="term" value="F:hydrolase activity"/>
    <property type="evidence" value="ECO:0007669"/>
    <property type="project" value="UniProtKB-KW"/>
</dbReference>
<evidence type="ECO:0000259" key="5">
    <source>
        <dbReference type="Pfam" id="PF00149"/>
    </source>
</evidence>
<dbReference type="OrthoDB" id="651281at2"/>
<keyword evidence="3" id="KW-0408">Iron</keyword>
<evidence type="ECO:0000256" key="4">
    <source>
        <dbReference type="ARBA" id="ARBA00025742"/>
    </source>
</evidence>
<dbReference type="KEGG" id="lit:FPZ52_18255"/>
<feature type="domain" description="Calcineurin-like phosphoesterase" evidence="5">
    <location>
        <begin position="3"/>
        <end position="189"/>
    </location>
</feature>
<dbReference type="GO" id="GO:0046872">
    <property type="term" value="F:metal ion binding"/>
    <property type="evidence" value="ECO:0007669"/>
    <property type="project" value="UniProtKB-KW"/>
</dbReference>
<reference evidence="6 7" key="1">
    <citation type="submission" date="2019-07" db="EMBL/GenBank/DDBJ databases">
        <title>Litoreibacter alkalisoli sp. nov., isolated from saline-alkaline soil.</title>
        <authorList>
            <person name="Wang S."/>
            <person name="Xu L."/>
            <person name="Xing Y.-T."/>
            <person name="Sun J.-Q."/>
        </authorList>
    </citation>
    <scope>NUCLEOTIDE SEQUENCE [LARGE SCALE GENOMIC DNA]</scope>
    <source>
        <strain evidence="6 7">LN3S51</strain>
        <plasmid evidence="6 7">unnamed4</plasmid>
    </source>
</reference>
<dbReference type="PANTHER" id="PTHR42988">
    <property type="entry name" value="PHOSPHOHYDROLASE"/>
    <property type="match status" value="1"/>
</dbReference>
<gene>
    <name evidence="6" type="ORF">FPZ52_18255</name>
</gene>
<evidence type="ECO:0000313" key="6">
    <source>
        <dbReference type="EMBL" id="QDY71614.1"/>
    </source>
</evidence>
<keyword evidence="7" id="KW-1185">Reference proteome</keyword>
<dbReference type="RefSeq" id="WP_146367028.1">
    <property type="nucleotide sequence ID" value="NZ_CP042265.1"/>
</dbReference>
<dbReference type="Gene3D" id="3.60.21.10">
    <property type="match status" value="1"/>
</dbReference>
<geneLocation type="plasmid" evidence="6 7">
    <name>unnamed4</name>
</geneLocation>
<comment type="similarity">
    <text evidence="4">Belongs to the cyclic nucleotide phosphodiesterase class-III family.</text>
</comment>
<evidence type="ECO:0000256" key="2">
    <source>
        <dbReference type="ARBA" id="ARBA00022801"/>
    </source>
</evidence>